<keyword evidence="7" id="KW-0436">Ligase</keyword>
<dbReference type="InterPro" id="IPR007016">
    <property type="entry name" value="O-antigen_ligase-rel_domated"/>
</dbReference>
<evidence type="ECO:0000256" key="2">
    <source>
        <dbReference type="ARBA" id="ARBA00022692"/>
    </source>
</evidence>
<evidence type="ECO:0000256" key="5">
    <source>
        <dbReference type="SAM" id="Phobius"/>
    </source>
</evidence>
<evidence type="ECO:0000313" key="8">
    <source>
        <dbReference type="Proteomes" id="UP000231637"/>
    </source>
</evidence>
<reference evidence="7 8" key="1">
    <citation type="submission" date="2016-12" db="EMBL/GenBank/DDBJ databases">
        <title>Isolation and genomic insights into novel planktonic Zetaproteobacteria from stratified waters of the Chesapeake Bay.</title>
        <authorList>
            <person name="McAllister S.M."/>
            <person name="Kato S."/>
            <person name="Chan C.S."/>
            <person name="Chiu B.K."/>
            <person name="Field E.K."/>
        </authorList>
    </citation>
    <scope>NUCLEOTIDE SEQUENCE [LARGE SCALE GENOMIC DNA]</scope>
    <source>
        <strain evidence="7 8">CP-8</strain>
    </source>
</reference>
<dbReference type="KEGG" id="mfn:Ga0123462_0565"/>
<feature type="transmembrane region" description="Helical" evidence="5">
    <location>
        <begin position="108"/>
        <end position="131"/>
    </location>
</feature>
<feature type="transmembrane region" description="Helical" evidence="5">
    <location>
        <begin position="20"/>
        <end position="43"/>
    </location>
</feature>
<feature type="transmembrane region" description="Helical" evidence="5">
    <location>
        <begin position="151"/>
        <end position="170"/>
    </location>
</feature>
<gene>
    <name evidence="7" type="ORF">Ga0123462_0565</name>
</gene>
<dbReference type="GO" id="GO:0016874">
    <property type="term" value="F:ligase activity"/>
    <property type="evidence" value="ECO:0007669"/>
    <property type="project" value="UniProtKB-KW"/>
</dbReference>
<dbReference type="EMBL" id="CP018800">
    <property type="protein sequence ID" value="ATX81436.1"/>
    <property type="molecule type" value="Genomic_DNA"/>
</dbReference>
<dbReference type="PANTHER" id="PTHR37422:SF13">
    <property type="entry name" value="LIPOPOLYSACCHARIDE BIOSYNTHESIS PROTEIN PA4999-RELATED"/>
    <property type="match status" value="1"/>
</dbReference>
<evidence type="ECO:0000313" key="7">
    <source>
        <dbReference type="EMBL" id="ATX81436.1"/>
    </source>
</evidence>
<name>A0A2K8LB03_9PROT</name>
<feature type="transmembrane region" description="Helical" evidence="5">
    <location>
        <begin position="177"/>
        <end position="193"/>
    </location>
</feature>
<evidence type="ECO:0000256" key="3">
    <source>
        <dbReference type="ARBA" id="ARBA00022989"/>
    </source>
</evidence>
<feature type="transmembrane region" description="Helical" evidence="5">
    <location>
        <begin position="325"/>
        <end position="348"/>
    </location>
</feature>
<dbReference type="RefSeq" id="WP_100264900.1">
    <property type="nucleotide sequence ID" value="NZ_CP018800.1"/>
</dbReference>
<evidence type="ECO:0000256" key="4">
    <source>
        <dbReference type="ARBA" id="ARBA00023136"/>
    </source>
</evidence>
<feature type="transmembrane region" description="Helical" evidence="5">
    <location>
        <begin position="199"/>
        <end position="215"/>
    </location>
</feature>
<dbReference type="Pfam" id="PF04932">
    <property type="entry name" value="Wzy_C"/>
    <property type="match status" value="1"/>
</dbReference>
<feature type="transmembrane region" description="Helical" evidence="5">
    <location>
        <begin position="79"/>
        <end position="101"/>
    </location>
</feature>
<dbReference type="PANTHER" id="PTHR37422">
    <property type="entry name" value="TEICHURONIC ACID BIOSYNTHESIS PROTEIN TUAE"/>
    <property type="match status" value="1"/>
</dbReference>
<dbReference type="GO" id="GO:0016020">
    <property type="term" value="C:membrane"/>
    <property type="evidence" value="ECO:0007669"/>
    <property type="project" value="UniProtKB-SubCell"/>
</dbReference>
<dbReference type="InterPro" id="IPR051533">
    <property type="entry name" value="WaaL-like"/>
</dbReference>
<feature type="transmembrane region" description="Helical" evidence="5">
    <location>
        <begin position="55"/>
        <end position="73"/>
    </location>
</feature>
<dbReference type="AlphaFoldDB" id="A0A2K8LB03"/>
<protein>
    <submittedName>
        <fullName evidence="7">O-antigen ligase</fullName>
    </submittedName>
</protein>
<organism evidence="7 8">
    <name type="scientific">Mariprofundus ferrinatatus</name>
    <dbReference type="NCBI Taxonomy" id="1921087"/>
    <lineage>
        <taxon>Bacteria</taxon>
        <taxon>Pseudomonadati</taxon>
        <taxon>Pseudomonadota</taxon>
        <taxon>Candidatius Mariprofundia</taxon>
        <taxon>Mariprofundales</taxon>
        <taxon>Mariprofundaceae</taxon>
        <taxon>Mariprofundus</taxon>
    </lineage>
</organism>
<accession>A0A2K8LB03</accession>
<keyword evidence="2 5" id="KW-0812">Transmembrane</keyword>
<comment type="subcellular location">
    <subcellularLocation>
        <location evidence="1">Membrane</location>
        <topology evidence="1">Multi-pass membrane protein</topology>
    </subcellularLocation>
</comment>
<keyword evidence="4 5" id="KW-0472">Membrane</keyword>
<evidence type="ECO:0000256" key="1">
    <source>
        <dbReference type="ARBA" id="ARBA00004141"/>
    </source>
</evidence>
<sequence>MNRLLVTNGFLCIAGLTFPFSVAASNGALAFALAAGIVSGLWWQGAKECWSQHRSLTLVLCAYVSLLLLGLLWSEDIQWGGHIVGRHWFWMLLPVVIASLAEQKWRNYFLIALSAGLTLHLFYCVMQSFGYVHVTTVGSSADNATGHIGHIGFGFVYGVWAAWLIIAGWSSRGRLRGLFWILAAWSYVMIFAAQGRSGYLIAFLLTVAVIIKYLIRQGSWKQMVMLISALVVVIGTILSIGPAEERVIGTWKLIIGQEKEASGFWQKNAVKAADERLQMWEASLDIYLESPVLGVGTGGFPSALENLREKGRTLLRPTAHPHNQYLLALVRWGPAGVMMLVMLLYIWMREGWRADWRENSQASLVFLPALALAVHGFTSTSLEEHFSAILAVLLLGAGLSGLRGKSDAQG</sequence>
<proteinExistence type="predicted"/>
<keyword evidence="8" id="KW-1185">Reference proteome</keyword>
<evidence type="ECO:0000259" key="6">
    <source>
        <dbReference type="Pfam" id="PF04932"/>
    </source>
</evidence>
<dbReference type="OrthoDB" id="5292786at2"/>
<dbReference type="Proteomes" id="UP000231637">
    <property type="component" value="Chromosome"/>
</dbReference>
<keyword evidence="3 5" id="KW-1133">Transmembrane helix</keyword>
<feature type="transmembrane region" description="Helical" evidence="5">
    <location>
        <begin position="224"/>
        <end position="243"/>
    </location>
</feature>
<feature type="domain" description="O-antigen ligase-related" evidence="6">
    <location>
        <begin position="182"/>
        <end position="340"/>
    </location>
</feature>